<keyword evidence="2" id="KW-0328">Glycosyltransferase</keyword>
<dbReference type="Proteomes" id="UP001230156">
    <property type="component" value="Unassembled WGS sequence"/>
</dbReference>
<keyword evidence="2" id="KW-0808">Transferase</keyword>
<dbReference type="EMBL" id="JAUYVI010000004">
    <property type="protein sequence ID" value="MDQ7248443.1"/>
    <property type="molecule type" value="Genomic_DNA"/>
</dbReference>
<accession>A0ABU0YP82</accession>
<feature type="domain" description="Glycosyl transferase family 1" evidence="1">
    <location>
        <begin position="191"/>
        <end position="349"/>
    </location>
</feature>
<reference evidence="3" key="1">
    <citation type="submission" date="2023-08" db="EMBL/GenBank/DDBJ databases">
        <title>Rhodospirillaceae gen. nov., a novel taxon isolated from the Yangtze River Yuezi River estuary sludge.</title>
        <authorList>
            <person name="Ruan L."/>
        </authorList>
    </citation>
    <scope>NUCLEOTIDE SEQUENCE [LARGE SCALE GENOMIC DNA]</scope>
    <source>
        <strain evidence="3">R-7</strain>
    </source>
</reference>
<dbReference type="PANTHER" id="PTHR45947:SF3">
    <property type="entry name" value="SULFOQUINOVOSYL TRANSFERASE SQD2"/>
    <property type="match status" value="1"/>
</dbReference>
<dbReference type="RefSeq" id="WP_379955924.1">
    <property type="nucleotide sequence ID" value="NZ_JAUYVI010000004.1"/>
</dbReference>
<proteinExistence type="predicted"/>
<evidence type="ECO:0000259" key="1">
    <source>
        <dbReference type="Pfam" id="PF00534"/>
    </source>
</evidence>
<dbReference type="GO" id="GO:0016757">
    <property type="term" value="F:glycosyltransferase activity"/>
    <property type="evidence" value="ECO:0007669"/>
    <property type="project" value="UniProtKB-KW"/>
</dbReference>
<sequence>MRIAFYAPLKAPDHPVPSGDRTIARLLLAALKQGGATVEIASRIRTRLSDPTEAAQQAMARKGEAAAKRLIAKYRARPKQERPQAWFSYHLYYKAVDWIGPQVAAALDIPYLLAEASHAPKRAEGPYAFSHAAAEAAIRKADAIFCLNPIDRECVAPLVGKRRLIDLPPFLDLANFTRGLPDRAATRAKLARAYGIDGDQPWLLAVGMMRKGDKLASYKLLAEALQHLDRPWQLLIVGDGEARADVERAFKPVAGGVFLLGAQPREKLPEIAAAADLCVWPAVNEAFGMALLEAQACGLPVVAGAWGGVPAIIVDGKTGWLSKPGDATAFSADVDFALDADLAAIGQAARENALAKHDIGGAARKLVASIQKTIGQ</sequence>
<evidence type="ECO:0000313" key="3">
    <source>
        <dbReference type="Proteomes" id="UP001230156"/>
    </source>
</evidence>
<protein>
    <submittedName>
        <fullName evidence="2">Glycosyltransferase family 4 protein</fullName>
        <ecNumber evidence="2">2.4.-.-</ecNumber>
    </submittedName>
</protein>
<keyword evidence="3" id="KW-1185">Reference proteome</keyword>
<name>A0ABU0YP82_9PROT</name>
<dbReference type="PANTHER" id="PTHR45947">
    <property type="entry name" value="SULFOQUINOVOSYL TRANSFERASE SQD2"/>
    <property type="match status" value="1"/>
</dbReference>
<dbReference type="CDD" id="cd03801">
    <property type="entry name" value="GT4_PimA-like"/>
    <property type="match status" value="1"/>
</dbReference>
<dbReference type="Pfam" id="PF00534">
    <property type="entry name" value="Glycos_transf_1"/>
    <property type="match status" value="1"/>
</dbReference>
<dbReference type="EC" id="2.4.-.-" evidence="2"/>
<organism evidence="2 3">
    <name type="scientific">Dongia sedimenti</name>
    <dbReference type="NCBI Taxonomy" id="3064282"/>
    <lineage>
        <taxon>Bacteria</taxon>
        <taxon>Pseudomonadati</taxon>
        <taxon>Pseudomonadota</taxon>
        <taxon>Alphaproteobacteria</taxon>
        <taxon>Rhodospirillales</taxon>
        <taxon>Dongiaceae</taxon>
        <taxon>Dongia</taxon>
    </lineage>
</organism>
<dbReference type="SUPFAM" id="SSF53756">
    <property type="entry name" value="UDP-Glycosyltransferase/glycogen phosphorylase"/>
    <property type="match status" value="1"/>
</dbReference>
<comment type="caution">
    <text evidence="2">The sequence shown here is derived from an EMBL/GenBank/DDBJ whole genome shotgun (WGS) entry which is preliminary data.</text>
</comment>
<dbReference type="InterPro" id="IPR050194">
    <property type="entry name" value="Glycosyltransferase_grp1"/>
</dbReference>
<dbReference type="Gene3D" id="3.40.50.2000">
    <property type="entry name" value="Glycogen Phosphorylase B"/>
    <property type="match status" value="2"/>
</dbReference>
<dbReference type="InterPro" id="IPR001296">
    <property type="entry name" value="Glyco_trans_1"/>
</dbReference>
<evidence type="ECO:0000313" key="2">
    <source>
        <dbReference type="EMBL" id="MDQ7248443.1"/>
    </source>
</evidence>
<gene>
    <name evidence="2" type="ORF">Q8A70_12235</name>
</gene>